<organism evidence="11 12">
    <name type="scientific">Candidatus Anaerobiospirillum pullicola</name>
    <dbReference type="NCBI Taxonomy" id="2838451"/>
    <lineage>
        <taxon>Bacteria</taxon>
        <taxon>Pseudomonadati</taxon>
        <taxon>Pseudomonadota</taxon>
        <taxon>Gammaproteobacteria</taxon>
        <taxon>Aeromonadales</taxon>
        <taxon>Succinivibrionaceae</taxon>
        <taxon>Anaerobiospirillum</taxon>
    </lineage>
</organism>
<keyword evidence="4 9" id="KW-0997">Cell inner membrane</keyword>
<feature type="transmembrane region" description="Helical" evidence="9">
    <location>
        <begin position="12"/>
        <end position="36"/>
    </location>
</feature>
<evidence type="ECO:0000256" key="4">
    <source>
        <dbReference type="ARBA" id="ARBA00022519"/>
    </source>
</evidence>
<dbReference type="AlphaFoldDB" id="A0A948TER0"/>
<keyword evidence="2 9" id="KW-0813">Transport</keyword>
<gene>
    <name evidence="11" type="ORF">H9847_00675</name>
</gene>
<comment type="function">
    <text evidence="9">Part of the tripartite ATP-independent periplasmic (TRAP) transport system.</text>
</comment>
<name>A0A948TER0_9GAMM</name>
<evidence type="ECO:0000256" key="2">
    <source>
        <dbReference type="ARBA" id="ARBA00022448"/>
    </source>
</evidence>
<comment type="subcellular location">
    <subcellularLocation>
        <location evidence="1 9">Cell inner membrane</location>
        <topology evidence="1 9">Multi-pass membrane protein</topology>
    </subcellularLocation>
</comment>
<feature type="transmembrane region" description="Helical" evidence="9">
    <location>
        <begin position="90"/>
        <end position="111"/>
    </location>
</feature>
<feature type="transmembrane region" description="Helical" evidence="9">
    <location>
        <begin position="131"/>
        <end position="153"/>
    </location>
</feature>
<evidence type="ECO:0000256" key="9">
    <source>
        <dbReference type="RuleBase" id="RU369079"/>
    </source>
</evidence>
<comment type="caution">
    <text evidence="11">The sequence shown here is derived from an EMBL/GenBank/DDBJ whole genome shotgun (WGS) entry which is preliminary data.</text>
</comment>
<dbReference type="EMBL" id="JAHLFE010000013">
    <property type="protein sequence ID" value="MBU3843377.1"/>
    <property type="molecule type" value="Genomic_DNA"/>
</dbReference>
<evidence type="ECO:0000256" key="8">
    <source>
        <dbReference type="ARBA" id="ARBA00038436"/>
    </source>
</evidence>
<comment type="subunit">
    <text evidence="9">The complex comprises the extracytoplasmic solute receptor protein and the two transmembrane proteins.</text>
</comment>
<evidence type="ECO:0000313" key="12">
    <source>
        <dbReference type="Proteomes" id="UP000733611"/>
    </source>
</evidence>
<evidence type="ECO:0000259" key="10">
    <source>
        <dbReference type="Pfam" id="PF04290"/>
    </source>
</evidence>
<proteinExistence type="inferred from homology"/>
<sequence length="194" mass="21542">MYYFFLKLKRGMTYVLARLCTVLLVVMTLLVLWQVFTRYVMNAPASFTEELVRDCLIWTGFIGAAYAFSSREHMALTFIRDRFAEGSRRTITIAVDVLILLVALLVIVYGGTKLAISASMEYSALLGIPRSLVYCMAPISGVFIIIAQIINIYEDITGVDLSAPAVQMEQVVVDAKELSDSSGTSSDTDKPQEK</sequence>
<feature type="domain" description="Tripartite ATP-independent periplasmic transporters DctQ component" evidence="10">
    <location>
        <begin position="27"/>
        <end position="157"/>
    </location>
</feature>
<dbReference type="GO" id="GO:0015740">
    <property type="term" value="P:C4-dicarboxylate transport"/>
    <property type="evidence" value="ECO:0007669"/>
    <property type="project" value="TreeGrafter"/>
</dbReference>
<evidence type="ECO:0000256" key="1">
    <source>
        <dbReference type="ARBA" id="ARBA00004429"/>
    </source>
</evidence>
<dbReference type="PANTHER" id="PTHR35011:SF2">
    <property type="entry name" value="2,3-DIKETO-L-GULONATE TRAP TRANSPORTER SMALL PERMEASE PROTEIN YIAM"/>
    <property type="match status" value="1"/>
</dbReference>
<evidence type="ECO:0000256" key="7">
    <source>
        <dbReference type="ARBA" id="ARBA00023136"/>
    </source>
</evidence>
<keyword evidence="5 9" id="KW-0812">Transmembrane</keyword>
<evidence type="ECO:0000313" key="11">
    <source>
        <dbReference type="EMBL" id="MBU3843377.1"/>
    </source>
</evidence>
<dbReference type="Pfam" id="PF04290">
    <property type="entry name" value="DctQ"/>
    <property type="match status" value="1"/>
</dbReference>
<dbReference type="GO" id="GO:0022857">
    <property type="term" value="F:transmembrane transporter activity"/>
    <property type="evidence" value="ECO:0007669"/>
    <property type="project" value="UniProtKB-UniRule"/>
</dbReference>
<evidence type="ECO:0000256" key="6">
    <source>
        <dbReference type="ARBA" id="ARBA00022989"/>
    </source>
</evidence>
<dbReference type="Proteomes" id="UP000733611">
    <property type="component" value="Unassembled WGS sequence"/>
</dbReference>
<feature type="transmembrane region" description="Helical" evidence="9">
    <location>
        <begin position="51"/>
        <end position="69"/>
    </location>
</feature>
<accession>A0A948TER0</accession>
<dbReference type="GO" id="GO:0005886">
    <property type="term" value="C:plasma membrane"/>
    <property type="evidence" value="ECO:0007669"/>
    <property type="project" value="UniProtKB-SubCell"/>
</dbReference>
<comment type="similarity">
    <text evidence="8 9">Belongs to the TRAP transporter small permease family.</text>
</comment>
<dbReference type="InterPro" id="IPR055348">
    <property type="entry name" value="DctQ"/>
</dbReference>
<evidence type="ECO:0000256" key="3">
    <source>
        <dbReference type="ARBA" id="ARBA00022475"/>
    </source>
</evidence>
<dbReference type="InterPro" id="IPR007387">
    <property type="entry name" value="TRAP_DctQ"/>
</dbReference>
<reference evidence="11" key="1">
    <citation type="journal article" date="2021" name="PeerJ">
        <title>Extensive microbial diversity within the chicken gut microbiome revealed by metagenomics and culture.</title>
        <authorList>
            <person name="Gilroy R."/>
            <person name="Ravi A."/>
            <person name="Getino M."/>
            <person name="Pursley I."/>
            <person name="Horton D.L."/>
            <person name="Alikhan N.F."/>
            <person name="Baker D."/>
            <person name="Gharbi K."/>
            <person name="Hall N."/>
            <person name="Watson M."/>
            <person name="Adriaenssens E.M."/>
            <person name="Foster-Nyarko E."/>
            <person name="Jarju S."/>
            <person name="Secka A."/>
            <person name="Antonio M."/>
            <person name="Oren A."/>
            <person name="Chaudhuri R.R."/>
            <person name="La Ragione R."/>
            <person name="Hildebrand F."/>
            <person name="Pallen M.J."/>
        </authorList>
    </citation>
    <scope>NUCLEOTIDE SEQUENCE</scope>
    <source>
        <strain evidence="11">378</strain>
    </source>
</reference>
<keyword evidence="7 9" id="KW-0472">Membrane</keyword>
<keyword evidence="3" id="KW-1003">Cell membrane</keyword>
<keyword evidence="6 9" id="KW-1133">Transmembrane helix</keyword>
<evidence type="ECO:0000256" key="5">
    <source>
        <dbReference type="ARBA" id="ARBA00022692"/>
    </source>
</evidence>
<dbReference type="PANTHER" id="PTHR35011">
    <property type="entry name" value="2,3-DIKETO-L-GULONATE TRAP TRANSPORTER SMALL PERMEASE PROTEIN YIAM"/>
    <property type="match status" value="1"/>
</dbReference>
<protein>
    <recommendedName>
        <fullName evidence="9">TRAP transporter small permease protein</fullName>
    </recommendedName>
</protein>
<reference evidence="11" key="2">
    <citation type="submission" date="2021-04" db="EMBL/GenBank/DDBJ databases">
        <authorList>
            <person name="Gilroy R."/>
        </authorList>
    </citation>
    <scope>NUCLEOTIDE SEQUENCE</scope>
    <source>
        <strain evidence="11">378</strain>
    </source>
</reference>